<dbReference type="SUPFAM" id="SSF48179">
    <property type="entry name" value="6-phosphogluconate dehydrogenase C-terminal domain-like"/>
    <property type="match status" value="1"/>
</dbReference>
<dbReference type="Gene3D" id="3.40.50.720">
    <property type="entry name" value="NAD(P)-binding Rossmann-like Domain"/>
    <property type="match status" value="1"/>
</dbReference>
<keyword evidence="2" id="KW-0560">Oxidoreductase</keyword>
<feature type="domain" description="6-phosphogluconate dehydrogenase NADP-binding" evidence="5">
    <location>
        <begin position="2"/>
        <end position="152"/>
    </location>
</feature>
<dbReference type="SUPFAM" id="SSF51735">
    <property type="entry name" value="NAD(P)-binding Rossmann-fold domains"/>
    <property type="match status" value="1"/>
</dbReference>
<keyword evidence="3" id="KW-0520">NAD</keyword>
<sequence length="285" mass="28848">MRIAFLGLGRMGRRMARHVLVAGHELVVWNRTPGRAEELTSAGAIEAADPADAVRGAEACVLMLFDPESAAEVLTAVVPAAESGALLINCTTVGPAAARELGRTATGAGLRYLDAPVVGTVGPAEAGTLRILVGAADADLAAARSILGTFGDPERIDHVGSIGTASELKTVVNLALAEGMAAVAEVLRYGTDLGLDRGLVLAELAAGPLGTLVNYKRPMLESDDYSQAAFTVAGLAKDVRLATSSVAEPLPVAEATLALTAAAERAGHADDDFSAIAAADVSGSA</sequence>
<dbReference type="GO" id="GO:0051287">
    <property type="term" value="F:NAD binding"/>
    <property type="evidence" value="ECO:0007669"/>
    <property type="project" value="InterPro"/>
</dbReference>
<evidence type="ECO:0000259" key="5">
    <source>
        <dbReference type="Pfam" id="PF03446"/>
    </source>
</evidence>
<dbReference type="InterPro" id="IPR013328">
    <property type="entry name" value="6PGD_dom2"/>
</dbReference>
<evidence type="ECO:0000313" key="8">
    <source>
        <dbReference type="Proteomes" id="UP000198802"/>
    </source>
</evidence>
<organism evidence="7 8">
    <name type="scientific">Parafrankia irregularis</name>
    <dbReference type="NCBI Taxonomy" id="795642"/>
    <lineage>
        <taxon>Bacteria</taxon>
        <taxon>Bacillati</taxon>
        <taxon>Actinomycetota</taxon>
        <taxon>Actinomycetes</taxon>
        <taxon>Frankiales</taxon>
        <taxon>Frankiaceae</taxon>
        <taxon>Parafrankia</taxon>
    </lineage>
</organism>
<name>A0A0S4QFR0_9ACTN</name>
<dbReference type="InterPro" id="IPR008927">
    <property type="entry name" value="6-PGluconate_DH-like_C_sf"/>
</dbReference>
<dbReference type="GO" id="GO:0016491">
    <property type="term" value="F:oxidoreductase activity"/>
    <property type="evidence" value="ECO:0007669"/>
    <property type="project" value="UniProtKB-KW"/>
</dbReference>
<dbReference type="InterPro" id="IPR029154">
    <property type="entry name" value="HIBADH-like_NADP-bd"/>
</dbReference>
<dbReference type="PANTHER" id="PTHR43580">
    <property type="entry name" value="OXIDOREDUCTASE GLYR1-RELATED"/>
    <property type="match status" value="1"/>
</dbReference>
<dbReference type="InterPro" id="IPR002204">
    <property type="entry name" value="3-OH-isobutyrate_DH-rel_CS"/>
</dbReference>
<dbReference type="InterPro" id="IPR036291">
    <property type="entry name" value="NAD(P)-bd_dom_sf"/>
</dbReference>
<protein>
    <submittedName>
        <fullName evidence="7">3-hydroxyisobutyrate dehydrogenase</fullName>
    </submittedName>
</protein>
<dbReference type="EMBL" id="FAOZ01000002">
    <property type="protein sequence ID" value="CUU54475.1"/>
    <property type="molecule type" value="Genomic_DNA"/>
</dbReference>
<dbReference type="InterPro" id="IPR015815">
    <property type="entry name" value="HIBADH-related"/>
</dbReference>
<accession>A0A0S4QFR0</accession>
<evidence type="ECO:0000313" key="7">
    <source>
        <dbReference type="EMBL" id="CUU54475.1"/>
    </source>
</evidence>
<evidence type="ECO:0000256" key="1">
    <source>
        <dbReference type="ARBA" id="ARBA00009080"/>
    </source>
</evidence>
<dbReference type="PIRSF" id="PIRSF000103">
    <property type="entry name" value="HIBADH"/>
    <property type="match status" value="1"/>
</dbReference>
<dbReference type="GO" id="GO:0016054">
    <property type="term" value="P:organic acid catabolic process"/>
    <property type="evidence" value="ECO:0007669"/>
    <property type="project" value="UniProtKB-ARBA"/>
</dbReference>
<comment type="similarity">
    <text evidence="1">Belongs to the HIBADH-related family.</text>
</comment>
<keyword evidence="8" id="KW-1185">Reference proteome</keyword>
<feature type="domain" description="3-hydroxyisobutyrate dehydrogenase-like NAD-binding" evidence="6">
    <location>
        <begin position="163"/>
        <end position="277"/>
    </location>
</feature>
<evidence type="ECO:0000256" key="3">
    <source>
        <dbReference type="ARBA" id="ARBA00023027"/>
    </source>
</evidence>
<evidence type="ECO:0000259" key="6">
    <source>
        <dbReference type="Pfam" id="PF14833"/>
    </source>
</evidence>
<dbReference type="Pfam" id="PF14833">
    <property type="entry name" value="NAD_binding_11"/>
    <property type="match status" value="1"/>
</dbReference>
<gene>
    <name evidence="7" type="ORF">Ga0074812_102485</name>
</gene>
<dbReference type="InterPro" id="IPR051265">
    <property type="entry name" value="HIBADH-related_NP60_sf"/>
</dbReference>
<dbReference type="PROSITE" id="PS00895">
    <property type="entry name" value="3_HYDROXYISOBUT_DH"/>
    <property type="match status" value="1"/>
</dbReference>
<dbReference type="AlphaFoldDB" id="A0A0S4QFR0"/>
<dbReference type="Proteomes" id="UP000198802">
    <property type="component" value="Unassembled WGS sequence"/>
</dbReference>
<dbReference type="GO" id="GO:0050661">
    <property type="term" value="F:NADP binding"/>
    <property type="evidence" value="ECO:0007669"/>
    <property type="project" value="InterPro"/>
</dbReference>
<feature type="active site" evidence="4">
    <location>
        <position position="169"/>
    </location>
</feature>
<dbReference type="RefSeq" id="WP_091271923.1">
    <property type="nucleotide sequence ID" value="NZ_FAOZ01000002.1"/>
</dbReference>
<evidence type="ECO:0000256" key="4">
    <source>
        <dbReference type="PIRSR" id="PIRSR000103-1"/>
    </source>
</evidence>
<evidence type="ECO:0000256" key="2">
    <source>
        <dbReference type="ARBA" id="ARBA00023002"/>
    </source>
</evidence>
<dbReference type="PANTHER" id="PTHR43580:SF2">
    <property type="entry name" value="CYTOKINE-LIKE NUCLEAR FACTOR N-PAC"/>
    <property type="match status" value="1"/>
</dbReference>
<dbReference type="InterPro" id="IPR006115">
    <property type="entry name" value="6PGDH_NADP-bd"/>
</dbReference>
<reference evidence="8" key="1">
    <citation type="submission" date="2015-11" db="EMBL/GenBank/DDBJ databases">
        <authorList>
            <person name="Varghese N."/>
        </authorList>
    </citation>
    <scope>NUCLEOTIDE SEQUENCE [LARGE SCALE GENOMIC DNA]</scope>
    <source>
        <strain evidence="8">DSM 45899</strain>
    </source>
</reference>
<proteinExistence type="inferred from homology"/>
<dbReference type="Pfam" id="PF03446">
    <property type="entry name" value="NAD_binding_2"/>
    <property type="match status" value="1"/>
</dbReference>
<dbReference type="Gene3D" id="1.10.1040.10">
    <property type="entry name" value="N-(1-d-carboxylethyl)-l-norvaline Dehydrogenase, domain 2"/>
    <property type="match status" value="1"/>
</dbReference>